<evidence type="ECO:0000256" key="4">
    <source>
        <dbReference type="ARBA" id="ARBA00022581"/>
    </source>
</evidence>
<keyword evidence="11" id="KW-1015">Disulfide bond</keyword>
<dbReference type="PANTHER" id="PTHR32080">
    <property type="entry name" value="ANTIFUNGAL PROTEIN GINKBILOBIN-2-LIKE"/>
    <property type="match status" value="1"/>
</dbReference>
<evidence type="ECO:0000256" key="5">
    <source>
        <dbReference type="ARBA" id="ARBA00022692"/>
    </source>
</evidence>
<evidence type="ECO:0000256" key="10">
    <source>
        <dbReference type="ARBA" id="ARBA00023136"/>
    </source>
</evidence>
<reference evidence="18" key="1">
    <citation type="submission" date="2023-10" db="EMBL/GenBank/DDBJ databases">
        <title>Chromosome-level genome of the transformable northern wattle, Acacia crassicarpa.</title>
        <authorList>
            <person name="Massaro I."/>
            <person name="Sinha N.R."/>
            <person name="Poethig S."/>
            <person name="Leichty A.R."/>
        </authorList>
    </citation>
    <scope>NUCLEOTIDE SEQUENCE</scope>
    <source>
        <strain evidence="18">Acra3RX</strain>
        <tissue evidence="18">Leaf</tissue>
    </source>
</reference>
<dbReference type="Pfam" id="PF01657">
    <property type="entry name" value="Stress-antifung"/>
    <property type="match status" value="2"/>
</dbReference>
<evidence type="ECO:0000256" key="15">
    <source>
        <dbReference type="SAM" id="Phobius"/>
    </source>
</evidence>
<comment type="caution">
    <text evidence="18">The sequence shown here is derived from an EMBL/GenBank/DDBJ whole genome shotgun (WGS) entry which is preliminary data.</text>
</comment>
<keyword evidence="19" id="KW-1185">Reference proteome</keyword>
<evidence type="ECO:0000313" key="19">
    <source>
        <dbReference type="Proteomes" id="UP001293593"/>
    </source>
</evidence>
<evidence type="ECO:0000256" key="13">
    <source>
        <dbReference type="ARBA" id="ARBA00038393"/>
    </source>
</evidence>
<dbReference type="FunFam" id="3.30.430.20:FF:000001">
    <property type="entry name" value="cysteine-rich repeat secretory protein 3"/>
    <property type="match status" value="1"/>
</dbReference>
<keyword evidence="9 15" id="KW-1133">Transmembrane helix</keyword>
<dbReference type="GO" id="GO:0009506">
    <property type="term" value="C:plasmodesma"/>
    <property type="evidence" value="ECO:0007669"/>
    <property type="project" value="UniProtKB-SubCell"/>
</dbReference>
<dbReference type="CDD" id="cd23509">
    <property type="entry name" value="Gnk2-like"/>
    <property type="match status" value="2"/>
</dbReference>
<evidence type="ECO:0000256" key="14">
    <source>
        <dbReference type="SAM" id="MobiDB-lite"/>
    </source>
</evidence>
<sequence>MSIFSFPLLLLTSFITPSSSATEAAYIYSRCSQAKFTQGSAYESGVNSLLTSIVNAAMFCSYNNLTVLASSSSSSSSQDIPIYGLFQCRGDLATADCSHCVAQAVSQLGTICPDFTGGALQLDGCFVRYDDSEFLGGEDNSLVLKKCGLPDGFNFDVLTQRDAVLEYLETSDGLYKMFRTTGSGNLQGMAQCVGDLSAIECQDCLSNAIGRLRVECGPVQWGQIYLAKCYARYSEDGYDSPDENGKHKNKKKKKKKKLLKKIAKIVGPTAATVAGGGATALLTIYITKKFQKRKDSGGSASDAGETPGVTPTSDGVKVIVRDPIVVRVVSDGSPGDQDGGGSYIKTQNKTGGGGSSSGPNKGGNGDRDDVPDFPVHWDYFRFPWDCPFPCDWHCSQFH</sequence>
<evidence type="ECO:0000256" key="6">
    <source>
        <dbReference type="ARBA" id="ARBA00022729"/>
    </source>
</evidence>
<evidence type="ECO:0000256" key="7">
    <source>
        <dbReference type="ARBA" id="ARBA00022737"/>
    </source>
</evidence>
<keyword evidence="10 15" id="KW-0472">Membrane</keyword>
<protein>
    <recommendedName>
        <fullName evidence="17">Gnk2-homologous domain-containing protein</fullName>
    </recommendedName>
</protein>
<evidence type="ECO:0000256" key="2">
    <source>
        <dbReference type="ARBA" id="ARBA00022448"/>
    </source>
</evidence>
<organism evidence="18 19">
    <name type="scientific">Acacia crassicarpa</name>
    <name type="common">northern wattle</name>
    <dbReference type="NCBI Taxonomy" id="499986"/>
    <lineage>
        <taxon>Eukaryota</taxon>
        <taxon>Viridiplantae</taxon>
        <taxon>Streptophyta</taxon>
        <taxon>Embryophyta</taxon>
        <taxon>Tracheophyta</taxon>
        <taxon>Spermatophyta</taxon>
        <taxon>Magnoliopsida</taxon>
        <taxon>eudicotyledons</taxon>
        <taxon>Gunneridae</taxon>
        <taxon>Pentapetalae</taxon>
        <taxon>rosids</taxon>
        <taxon>fabids</taxon>
        <taxon>Fabales</taxon>
        <taxon>Fabaceae</taxon>
        <taxon>Caesalpinioideae</taxon>
        <taxon>mimosoid clade</taxon>
        <taxon>Acacieae</taxon>
        <taxon>Acacia</taxon>
    </lineage>
</organism>
<evidence type="ECO:0000256" key="8">
    <source>
        <dbReference type="ARBA" id="ARBA00022949"/>
    </source>
</evidence>
<evidence type="ECO:0000256" key="16">
    <source>
        <dbReference type="SAM" id="SignalP"/>
    </source>
</evidence>
<dbReference type="GO" id="GO:0005886">
    <property type="term" value="C:plasma membrane"/>
    <property type="evidence" value="ECO:0007669"/>
    <property type="project" value="UniProtKB-SubCell"/>
</dbReference>
<dbReference type="PANTHER" id="PTHR32080:SF31">
    <property type="entry name" value="PLASMODESMATA-LOCATED PROTEIN 6"/>
    <property type="match status" value="1"/>
</dbReference>
<dbReference type="AlphaFoldDB" id="A0AAE1J3L2"/>
<dbReference type="InterPro" id="IPR038408">
    <property type="entry name" value="GNK2_sf"/>
</dbReference>
<proteinExistence type="inferred from homology"/>
<evidence type="ECO:0000256" key="12">
    <source>
        <dbReference type="ARBA" id="ARBA00024184"/>
    </source>
</evidence>
<feature type="region of interest" description="Disordered" evidence="14">
    <location>
        <begin position="329"/>
        <end position="369"/>
    </location>
</feature>
<evidence type="ECO:0000256" key="11">
    <source>
        <dbReference type="ARBA" id="ARBA00023157"/>
    </source>
</evidence>
<dbReference type="PROSITE" id="PS51473">
    <property type="entry name" value="GNK2"/>
    <property type="match status" value="2"/>
</dbReference>
<keyword evidence="6 16" id="KW-0732">Signal</keyword>
<keyword evidence="4" id="KW-0945">Host-virus interaction</keyword>
<feature type="chain" id="PRO_5042186442" description="Gnk2-homologous domain-containing protein" evidence="16">
    <location>
        <begin position="21"/>
        <end position="398"/>
    </location>
</feature>
<dbReference type="InterPro" id="IPR002902">
    <property type="entry name" value="GNK2"/>
</dbReference>
<evidence type="ECO:0000256" key="9">
    <source>
        <dbReference type="ARBA" id="ARBA00022989"/>
    </source>
</evidence>
<feature type="region of interest" description="Disordered" evidence="14">
    <location>
        <begin position="294"/>
        <end position="315"/>
    </location>
</feature>
<feature type="domain" description="Gnk2-homologous" evidence="17">
    <location>
        <begin position="135"/>
        <end position="238"/>
    </location>
</feature>
<comment type="similarity">
    <text evidence="13">Belongs to the cysteine-rich repeat secretory protein family. Plasmodesmata-located proteins (PDLD) subfamily.</text>
</comment>
<feature type="signal peptide" evidence="16">
    <location>
        <begin position="1"/>
        <end position="20"/>
    </location>
</feature>
<gene>
    <name evidence="18" type="ORF">QN277_004736</name>
</gene>
<comment type="subcellular location">
    <subcellularLocation>
        <location evidence="12">Cell junction</location>
        <location evidence="12">Plasmodesma</location>
    </subcellularLocation>
    <subcellularLocation>
        <location evidence="1">Cell membrane</location>
        <topology evidence="1">Single-pass type I membrane protein</topology>
    </subcellularLocation>
</comment>
<dbReference type="Proteomes" id="UP001293593">
    <property type="component" value="Unassembled WGS sequence"/>
</dbReference>
<keyword evidence="8" id="KW-0965">Cell junction</keyword>
<keyword evidence="7" id="KW-0677">Repeat</keyword>
<evidence type="ECO:0000256" key="3">
    <source>
        <dbReference type="ARBA" id="ARBA00022475"/>
    </source>
</evidence>
<keyword evidence="2" id="KW-0813">Transport</keyword>
<dbReference type="Gene3D" id="3.30.430.20">
    <property type="entry name" value="Gnk2 domain, C-X8-C-X2-C motif"/>
    <property type="match status" value="2"/>
</dbReference>
<evidence type="ECO:0000313" key="18">
    <source>
        <dbReference type="EMBL" id="KAK4261782.1"/>
    </source>
</evidence>
<evidence type="ECO:0000256" key="1">
    <source>
        <dbReference type="ARBA" id="ARBA00004251"/>
    </source>
</evidence>
<feature type="domain" description="Gnk2-homologous" evidence="17">
    <location>
        <begin position="24"/>
        <end position="134"/>
    </location>
</feature>
<dbReference type="EMBL" id="JAWXYG010000010">
    <property type="protein sequence ID" value="KAK4261782.1"/>
    <property type="molecule type" value="Genomic_DNA"/>
</dbReference>
<keyword evidence="3" id="KW-1003">Cell membrane</keyword>
<dbReference type="GO" id="GO:0042742">
    <property type="term" value="P:defense response to bacterium"/>
    <property type="evidence" value="ECO:0007669"/>
    <property type="project" value="TreeGrafter"/>
</dbReference>
<name>A0AAE1J3L2_9FABA</name>
<keyword evidence="5 15" id="KW-0812">Transmembrane</keyword>
<accession>A0AAE1J3L2</accession>
<evidence type="ECO:0000259" key="17">
    <source>
        <dbReference type="PROSITE" id="PS51473"/>
    </source>
</evidence>
<dbReference type="InterPro" id="IPR051378">
    <property type="entry name" value="Cell2Cell_Antifungal"/>
</dbReference>
<feature type="compositionally biased region" description="Gly residues" evidence="14">
    <location>
        <begin position="350"/>
        <end position="363"/>
    </location>
</feature>
<feature type="transmembrane region" description="Helical" evidence="15">
    <location>
        <begin position="265"/>
        <end position="286"/>
    </location>
</feature>